<evidence type="ECO:0000313" key="2">
    <source>
        <dbReference type="EMBL" id="ORY89692.1"/>
    </source>
</evidence>
<dbReference type="AlphaFoldDB" id="A0A1Y2G140"/>
<proteinExistence type="predicted"/>
<keyword evidence="3" id="KW-1185">Reference proteome</keyword>
<feature type="compositionally biased region" description="Low complexity" evidence="1">
    <location>
        <begin position="223"/>
        <end position="241"/>
    </location>
</feature>
<name>A0A1Y2G140_9BASI</name>
<feature type="compositionally biased region" description="Low complexity" evidence="1">
    <location>
        <begin position="28"/>
        <end position="78"/>
    </location>
</feature>
<evidence type="ECO:0000313" key="3">
    <source>
        <dbReference type="Proteomes" id="UP000193467"/>
    </source>
</evidence>
<dbReference type="InParanoid" id="A0A1Y2G140"/>
<reference evidence="2 3" key="1">
    <citation type="submission" date="2016-07" db="EMBL/GenBank/DDBJ databases">
        <title>Pervasive Adenine N6-methylation of Active Genes in Fungi.</title>
        <authorList>
            <consortium name="DOE Joint Genome Institute"/>
            <person name="Mondo S.J."/>
            <person name="Dannebaum R.O."/>
            <person name="Kuo R.C."/>
            <person name="Labutti K."/>
            <person name="Haridas S."/>
            <person name="Kuo A."/>
            <person name="Salamov A."/>
            <person name="Ahrendt S.R."/>
            <person name="Lipzen A."/>
            <person name="Sullivan W."/>
            <person name="Andreopoulos W.B."/>
            <person name="Clum A."/>
            <person name="Lindquist E."/>
            <person name="Daum C."/>
            <person name="Ramamoorthy G.K."/>
            <person name="Gryganskyi A."/>
            <person name="Culley D."/>
            <person name="Magnuson J.K."/>
            <person name="James T.Y."/>
            <person name="O'Malley M.A."/>
            <person name="Stajich J.E."/>
            <person name="Spatafora J.W."/>
            <person name="Visel A."/>
            <person name="Grigoriev I.V."/>
        </authorList>
    </citation>
    <scope>NUCLEOTIDE SEQUENCE [LARGE SCALE GENOMIC DNA]</scope>
    <source>
        <strain evidence="2 3">62-1032</strain>
    </source>
</reference>
<dbReference type="Proteomes" id="UP000193467">
    <property type="component" value="Unassembled WGS sequence"/>
</dbReference>
<feature type="region of interest" description="Disordered" evidence="1">
    <location>
        <begin position="1"/>
        <end position="258"/>
    </location>
</feature>
<sequence length="258" mass="25508">MSAPISQTTSNQTGAAEHHTPHSTNSVPSTTNAGPTSTTSGAGGATPSAASHTTSSTGQHNTSSSAGGNSDAAAGLGSDPWEGKERPSEAAQHPDHANGGAGEDGVAEGAGHEVGEDGLPVQSHAGKVGLGPNYKKHPNTADKVGGTLEEIKGKILHKPEVAQHGADRKTGALEEKKKVEDDNADPFKKEEDSPAGTKEASKDAAATAGTKSSDPTSGSTPNPTAGHPTTSTTPSHTASRTDSTTSGATPAAAESTCA</sequence>
<dbReference type="EMBL" id="MCGR01000005">
    <property type="protein sequence ID" value="ORY89692.1"/>
    <property type="molecule type" value="Genomic_DNA"/>
</dbReference>
<gene>
    <name evidence="2" type="ORF">BCR35DRAFT_300114</name>
</gene>
<dbReference type="OrthoDB" id="2500073at2759"/>
<feature type="compositionally biased region" description="Polar residues" evidence="1">
    <location>
        <begin position="1"/>
        <end position="14"/>
    </location>
</feature>
<evidence type="ECO:0000256" key="1">
    <source>
        <dbReference type="SAM" id="MobiDB-lite"/>
    </source>
</evidence>
<protein>
    <submittedName>
        <fullName evidence="2">Uncharacterized protein</fullName>
    </submittedName>
</protein>
<feature type="compositionally biased region" description="Basic and acidic residues" evidence="1">
    <location>
        <begin position="81"/>
        <end position="96"/>
    </location>
</feature>
<accession>A0A1Y2G140</accession>
<comment type="caution">
    <text evidence="2">The sequence shown here is derived from an EMBL/GenBank/DDBJ whole genome shotgun (WGS) entry which is preliminary data.</text>
</comment>
<organism evidence="2 3">
    <name type="scientific">Leucosporidium creatinivorum</name>
    <dbReference type="NCBI Taxonomy" id="106004"/>
    <lineage>
        <taxon>Eukaryota</taxon>
        <taxon>Fungi</taxon>
        <taxon>Dikarya</taxon>
        <taxon>Basidiomycota</taxon>
        <taxon>Pucciniomycotina</taxon>
        <taxon>Microbotryomycetes</taxon>
        <taxon>Leucosporidiales</taxon>
        <taxon>Leucosporidium</taxon>
    </lineage>
</organism>
<dbReference type="STRING" id="106004.A0A1Y2G140"/>
<feature type="compositionally biased region" description="Basic and acidic residues" evidence="1">
    <location>
        <begin position="149"/>
        <end position="192"/>
    </location>
</feature>
<feature type="compositionally biased region" description="Polar residues" evidence="1">
    <location>
        <begin position="209"/>
        <end position="222"/>
    </location>
</feature>